<dbReference type="UniPathway" id="UPA00068">
    <property type="reaction ID" value="UER00108"/>
</dbReference>
<dbReference type="EMBL" id="CP042909">
    <property type="protein sequence ID" value="QJA06004.1"/>
    <property type="molecule type" value="Genomic_DNA"/>
</dbReference>
<comment type="subcellular location">
    <subcellularLocation>
        <location evidence="7">Cytoplasm</location>
    </subcellularLocation>
</comment>
<dbReference type="InterPro" id="IPR050085">
    <property type="entry name" value="AGPR"/>
</dbReference>
<evidence type="ECO:0000256" key="6">
    <source>
        <dbReference type="ARBA" id="ARBA00050557"/>
    </source>
</evidence>
<evidence type="ECO:0000256" key="1">
    <source>
        <dbReference type="ARBA" id="ARBA00004862"/>
    </source>
</evidence>
<keyword evidence="11" id="KW-1185">Reference proteome</keyword>
<dbReference type="EC" id="1.2.1.38" evidence="7"/>
<keyword evidence="3 7" id="KW-0028">Amino-acid biosynthesis</keyword>
<comment type="similarity">
    <text evidence="7">Belongs to the NAGSA dehydrogenase family. Type 1 subfamily.</text>
</comment>
<dbReference type="CDD" id="cd17895">
    <property type="entry name" value="AGPR_1_N"/>
    <property type="match status" value="1"/>
</dbReference>
<dbReference type="GO" id="GO:0005737">
    <property type="term" value="C:cytoplasm"/>
    <property type="evidence" value="ECO:0007669"/>
    <property type="project" value="UniProtKB-SubCell"/>
</dbReference>
<dbReference type="CDD" id="cd23934">
    <property type="entry name" value="AGPR_1_C"/>
    <property type="match status" value="1"/>
</dbReference>
<keyword evidence="5 7" id="KW-0560">Oxidoreductase</keyword>
<evidence type="ECO:0000256" key="8">
    <source>
        <dbReference type="PROSITE-ProRule" id="PRU10010"/>
    </source>
</evidence>
<dbReference type="InterPro" id="IPR058924">
    <property type="entry name" value="AGPR_dimerisation_dom"/>
</dbReference>
<dbReference type="InterPro" id="IPR000534">
    <property type="entry name" value="Semialdehyde_DH_NAD-bd"/>
</dbReference>
<comment type="pathway">
    <text evidence="1 7">Amino-acid biosynthesis; L-arginine biosynthesis; N(2)-acetyl-L-ornithine from L-glutamate: step 3/4.</text>
</comment>
<dbReference type="GO" id="GO:0051287">
    <property type="term" value="F:NAD binding"/>
    <property type="evidence" value="ECO:0007669"/>
    <property type="project" value="InterPro"/>
</dbReference>
<dbReference type="PANTHER" id="PTHR32338">
    <property type="entry name" value="N-ACETYL-GAMMA-GLUTAMYL-PHOSPHATE REDUCTASE, CHLOROPLASTIC-RELATED-RELATED"/>
    <property type="match status" value="1"/>
</dbReference>
<feature type="active site" evidence="7 8">
    <location>
        <position position="150"/>
    </location>
</feature>
<evidence type="ECO:0000256" key="7">
    <source>
        <dbReference type="HAMAP-Rule" id="MF_00150"/>
    </source>
</evidence>
<comment type="catalytic activity">
    <reaction evidence="6 7">
        <text>N-acetyl-L-glutamate 5-semialdehyde + phosphate + NADP(+) = N-acetyl-L-glutamyl 5-phosphate + NADPH + H(+)</text>
        <dbReference type="Rhea" id="RHEA:21588"/>
        <dbReference type="ChEBI" id="CHEBI:15378"/>
        <dbReference type="ChEBI" id="CHEBI:29123"/>
        <dbReference type="ChEBI" id="CHEBI:43474"/>
        <dbReference type="ChEBI" id="CHEBI:57783"/>
        <dbReference type="ChEBI" id="CHEBI:57936"/>
        <dbReference type="ChEBI" id="CHEBI:58349"/>
        <dbReference type="EC" id="1.2.1.38"/>
    </reaction>
</comment>
<organism evidence="10 11">
    <name type="scientific">Thermosulfurimonas marina</name>
    <dbReference type="NCBI Taxonomy" id="2047767"/>
    <lineage>
        <taxon>Bacteria</taxon>
        <taxon>Pseudomonadati</taxon>
        <taxon>Thermodesulfobacteriota</taxon>
        <taxon>Thermodesulfobacteria</taxon>
        <taxon>Thermodesulfobacteriales</taxon>
        <taxon>Thermodesulfobacteriaceae</taxon>
        <taxon>Thermosulfurimonas</taxon>
    </lineage>
</organism>
<dbReference type="HAMAP" id="MF_00150">
    <property type="entry name" value="ArgC_type1"/>
    <property type="match status" value="1"/>
</dbReference>
<dbReference type="SMART" id="SM00859">
    <property type="entry name" value="Semialdhyde_dh"/>
    <property type="match status" value="1"/>
</dbReference>
<evidence type="ECO:0000256" key="3">
    <source>
        <dbReference type="ARBA" id="ARBA00022605"/>
    </source>
</evidence>
<dbReference type="Proteomes" id="UP000501253">
    <property type="component" value="Chromosome"/>
</dbReference>
<dbReference type="Pfam" id="PF22698">
    <property type="entry name" value="Semialdhyde_dhC_1"/>
    <property type="match status" value="1"/>
</dbReference>
<dbReference type="SUPFAM" id="SSF55347">
    <property type="entry name" value="Glyceraldehyde-3-phosphate dehydrogenase-like, C-terminal domain"/>
    <property type="match status" value="1"/>
</dbReference>
<gene>
    <name evidence="7" type="primary">argC</name>
    <name evidence="10" type="ORF">FVE67_03970</name>
</gene>
<dbReference type="InterPro" id="IPR036291">
    <property type="entry name" value="NAD(P)-bd_dom_sf"/>
</dbReference>
<keyword evidence="7" id="KW-0963">Cytoplasm</keyword>
<protein>
    <recommendedName>
        <fullName evidence="7">N-acetyl-gamma-glutamyl-phosphate reductase</fullName>
        <shortName evidence="7">AGPR</shortName>
        <ecNumber evidence="7">1.2.1.38</ecNumber>
    </recommendedName>
    <alternativeName>
        <fullName evidence="7">N-acetyl-glutamate semialdehyde dehydrogenase</fullName>
        <shortName evidence="7">NAGSA dehydrogenase</shortName>
    </alternativeName>
</protein>
<dbReference type="PROSITE" id="PS01224">
    <property type="entry name" value="ARGC"/>
    <property type="match status" value="1"/>
</dbReference>
<sequence>MVRVAVVGATGYTGLECLRLAAAHPEIRVTCVTSRREAGRRLSDYWGFKPYPEDLEILPPEPETIAEKAEVALLCVPHGTAQEMAAELLSRGLRVIDLSADFRLPDPALYESWYETPHRFPHLLSEAVYGLPEIYAPEIRRARLVANPGCYPTAALLPLLPLLEAGLIEAEDLLVDAKSGVSGAGRKGEVALSFCEVHEDFRAYKVASHRHTPEMEVQLSRAAGREVRILFTPHLTPMQRGIFATIYARPRAPEKEIYETLREFYREKPFVEVLPPGRPPRVAEVRGSNLCRIGLKVDARTGCLLLLSVIDNLVKGASGQALQNLNLMCGLPEDLGLPRVPLHP</sequence>
<dbReference type="FunFam" id="3.30.360.10:FF:000014">
    <property type="entry name" value="N-acetyl-gamma-glutamyl-phosphate reductase"/>
    <property type="match status" value="1"/>
</dbReference>
<dbReference type="GO" id="GO:0006526">
    <property type="term" value="P:L-arginine biosynthetic process"/>
    <property type="evidence" value="ECO:0007669"/>
    <property type="project" value="UniProtKB-UniRule"/>
</dbReference>
<dbReference type="SUPFAM" id="SSF51735">
    <property type="entry name" value="NAD(P)-binding Rossmann-fold domains"/>
    <property type="match status" value="1"/>
</dbReference>
<evidence type="ECO:0000256" key="4">
    <source>
        <dbReference type="ARBA" id="ARBA00022857"/>
    </source>
</evidence>
<dbReference type="Gene3D" id="3.30.360.10">
    <property type="entry name" value="Dihydrodipicolinate Reductase, domain 2"/>
    <property type="match status" value="1"/>
</dbReference>
<dbReference type="Pfam" id="PF01118">
    <property type="entry name" value="Semialdhyde_dh"/>
    <property type="match status" value="1"/>
</dbReference>
<evidence type="ECO:0000259" key="9">
    <source>
        <dbReference type="SMART" id="SM00859"/>
    </source>
</evidence>
<name>A0A6H1WS71_9BACT</name>
<proteinExistence type="inferred from homology"/>
<dbReference type="InterPro" id="IPR023013">
    <property type="entry name" value="AGPR_AS"/>
</dbReference>
<comment type="function">
    <text evidence="7">Catalyzes the NADPH-dependent reduction of N-acetyl-5-glutamyl phosphate to yield N-acetyl-L-glutamate 5-semialdehyde.</text>
</comment>
<evidence type="ECO:0000313" key="11">
    <source>
        <dbReference type="Proteomes" id="UP000501253"/>
    </source>
</evidence>
<dbReference type="InterPro" id="IPR000706">
    <property type="entry name" value="AGPR_type-1"/>
</dbReference>
<evidence type="ECO:0000313" key="10">
    <source>
        <dbReference type="EMBL" id="QJA06004.1"/>
    </source>
</evidence>
<keyword evidence="4 7" id="KW-0521">NADP</keyword>
<keyword evidence="2 7" id="KW-0055">Arginine biosynthesis</keyword>
<reference evidence="10 11" key="1">
    <citation type="submission" date="2019-08" db="EMBL/GenBank/DDBJ databases">
        <title>Complete genome sequence of Thermosulfurimonas marina SU872T, an anaerobic thermophilic chemolithoautotrophic bacterium isolated from a shallow marine hydrothermal vent.</title>
        <authorList>
            <person name="Allioux M."/>
            <person name="Jebbar M."/>
            <person name="Slobodkina G."/>
            <person name="Slobodkin A."/>
            <person name="Moalic Y."/>
            <person name="Frolova A."/>
            <person name="Shao Z."/>
            <person name="Alain K."/>
        </authorList>
    </citation>
    <scope>NUCLEOTIDE SEQUENCE [LARGE SCALE GENOMIC DNA]</scope>
    <source>
        <strain evidence="10 11">SU872</strain>
    </source>
</reference>
<dbReference type="PANTHER" id="PTHR32338:SF10">
    <property type="entry name" value="N-ACETYL-GAMMA-GLUTAMYL-PHOSPHATE REDUCTASE, CHLOROPLASTIC-RELATED"/>
    <property type="match status" value="1"/>
</dbReference>
<dbReference type="GO" id="GO:0003942">
    <property type="term" value="F:N-acetyl-gamma-glutamyl-phosphate reductase activity"/>
    <property type="evidence" value="ECO:0007669"/>
    <property type="project" value="UniProtKB-UniRule"/>
</dbReference>
<accession>A0A6H1WS71</accession>
<dbReference type="GO" id="GO:0070401">
    <property type="term" value="F:NADP+ binding"/>
    <property type="evidence" value="ECO:0007669"/>
    <property type="project" value="InterPro"/>
</dbReference>
<dbReference type="KEGG" id="tmai:FVE67_03970"/>
<dbReference type="AlphaFoldDB" id="A0A6H1WS71"/>
<dbReference type="NCBIfam" id="TIGR01850">
    <property type="entry name" value="argC"/>
    <property type="match status" value="1"/>
</dbReference>
<feature type="domain" description="Semialdehyde dehydrogenase NAD-binding" evidence="9">
    <location>
        <begin position="3"/>
        <end position="142"/>
    </location>
</feature>
<evidence type="ECO:0000256" key="5">
    <source>
        <dbReference type="ARBA" id="ARBA00023002"/>
    </source>
</evidence>
<dbReference type="Gene3D" id="3.40.50.720">
    <property type="entry name" value="NAD(P)-binding Rossmann-like Domain"/>
    <property type="match status" value="1"/>
</dbReference>
<evidence type="ECO:0000256" key="2">
    <source>
        <dbReference type="ARBA" id="ARBA00022571"/>
    </source>
</evidence>
<dbReference type="RefSeq" id="WP_168719358.1">
    <property type="nucleotide sequence ID" value="NZ_CP042909.1"/>
</dbReference>